<protein>
    <submittedName>
        <fullName evidence="2">Uncharacterized protein</fullName>
    </submittedName>
</protein>
<dbReference type="AlphaFoldDB" id="A0A077ZSJ0"/>
<dbReference type="Proteomes" id="UP000039865">
    <property type="component" value="Unassembled WGS sequence"/>
</dbReference>
<proteinExistence type="predicted"/>
<evidence type="ECO:0000313" key="3">
    <source>
        <dbReference type="Proteomes" id="UP000039865"/>
    </source>
</evidence>
<dbReference type="OrthoDB" id="21443at2759"/>
<evidence type="ECO:0000313" key="2">
    <source>
        <dbReference type="EMBL" id="CDW72843.1"/>
    </source>
</evidence>
<accession>A0A077ZSJ0</accession>
<dbReference type="InParanoid" id="A0A077ZSJ0"/>
<gene>
    <name evidence="2" type="primary">Contig4861.g5197</name>
    <name evidence="2" type="ORF">STYLEM_1808</name>
</gene>
<name>A0A077ZSJ0_STYLE</name>
<evidence type="ECO:0000256" key="1">
    <source>
        <dbReference type="SAM" id="MobiDB-lite"/>
    </source>
</evidence>
<keyword evidence="3" id="KW-1185">Reference proteome</keyword>
<organism evidence="2 3">
    <name type="scientific">Stylonychia lemnae</name>
    <name type="common">Ciliate</name>
    <dbReference type="NCBI Taxonomy" id="5949"/>
    <lineage>
        <taxon>Eukaryota</taxon>
        <taxon>Sar</taxon>
        <taxon>Alveolata</taxon>
        <taxon>Ciliophora</taxon>
        <taxon>Intramacronucleata</taxon>
        <taxon>Spirotrichea</taxon>
        <taxon>Stichotrichia</taxon>
        <taxon>Sporadotrichida</taxon>
        <taxon>Oxytrichidae</taxon>
        <taxon>Stylonychinae</taxon>
        <taxon>Stylonychia</taxon>
    </lineage>
</organism>
<sequence length="342" mass="38789">MDNSKRNDDVKMEENFLSQQSNFNKNCNGPTLSSQTNKLLNKFAFGAINSQQQIKPSTSLKQNQGNNNLLNDSEEINIRLDEDLDPLEDYTNPNGLRNSQIPQIKETMPLGGHKPLTVSDMVAQNRLCSTPSQTKRIIPGTPMAPSKNTIDSPNKSELSCFINSNKPSPFKSVPGTVTKESQIGASAQNKDGQSQNENISNINKMLRNYERQLNEKWKKALKYLNINENLYPNKKDEIETYYPFNTYTIAKVNQGLFASSRIERIVLEIANIEIIQSAYHTKFKDLKGDEIYGTFHSDCKDTIKVEKMRKGSIIVLKDVASFSIVQGRYYFIMISSCMEKIF</sequence>
<feature type="region of interest" description="Disordered" evidence="1">
    <location>
        <begin position="132"/>
        <end position="152"/>
    </location>
</feature>
<reference evidence="2 3" key="1">
    <citation type="submission" date="2014-06" db="EMBL/GenBank/DDBJ databases">
        <authorList>
            <person name="Swart Estienne"/>
        </authorList>
    </citation>
    <scope>NUCLEOTIDE SEQUENCE [LARGE SCALE GENOMIC DNA]</scope>
    <source>
        <strain evidence="2 3">130c</strain>
    </source>
</reference>
<dbReference type="EMBL" id="CCKQ01001717">
    <property type="protein sequence ID" value="CDW72843.1"/>
    <property type="molecule type" value="Genomic_DNA"/>
</dbReference>